<reference evidence="2 3" key="1">
    <citation type="submission" date="2018-10" db="EMBL/GenBank/DDBJ databases">
        <authorList>
            <consortium name="IHU Genomes"/>
        </authorList>
    </citation>
    <scope>NUCLEOTIDE SEQUENCE [LARGE SCALE GENOMIC DNA]</scope>
    <source>
        <strain evidence="2 3">A1</strain>
    </source>
</reference>
<accession>A0A5K0UAZ3</accession>
<comment type="caution">
    <text evidence="2">The sequence shown here is derived from an EMBL/GenBank/DDBJ whole genome shotgun (WGS) entry which is preliminary data.</text>
</comment>
<feature type="region of interest" description="Disordered" evidence="1">
    <location>
        <begin position="61"/>
        <end position="103"/>
    </location>
</feature>
<feature type="compositionally biased region" description="Acidic residues" evidence="1">
    <location>
        <begin position="77"/>
        <end position="92"/>
    </location>
</feature>
<dbReference type="Proteomes" id="UP000594342">
    <property type="component" value="Unassembled WGS sequence"/>
</dbReference>
<dbReference type="EMBL" id="UPSH01000001">
    <property type="protein sequence ID" value="VBB18885.1"/>
    <property type="molecule type" value="Genomic_DNA"/>
</dbReference>
<sequence>METYTLTFGNRAENHKGMQIIGKKMDHGLSHDDLLKIQKFFDDAGCVTELINLNSLLYDDDAEKEESDDSENVRTEDTEDSTEENTEDSGDAEDSKTEDNEDPAELLVIKNGINELINSDDLFEEQKNLEKDTQAFMYGRVVNKKARYNLCFSDFSQDADYANKKGTVYNFKDVKLLRRLRDKLGQIHPSLKKLQCEGNYYYDVSKTFIGFHGDSEREIVVGCRLGADFPLYFQWYYKGETEGRLYKIVLSHGDIYFMSDKAVGRDWKSSSIYTLRHAAGLEKNVGL</sequence>
<evidence type="ECO:0008006" key="4">
    <source>
        <dbReference type="Google" id="ProtNLM"/>
    </source>
</evidence>
<evidence type="ECO:0000256" key="1">
    <source>
        <dbReference type="SAM" id="MobiDB-lite"/>
    </source>
</evidence>
<dbReference type="SUPFAM" id="SSF51197">
    <property type="entry name" value="Clavaminate synthase-like"/>
    <property type="match status" value="1"/>
</dbReference>
<organism evidence="2 3">
    <name type="scientific">Yasminevirus sp. GU-2018</name>
    <dbReference type="NCBI Taxonomy" id="2420051"/>
    <lineage>
        <taxon>Viruses</taxon>
        <taxon>Varidnaviria</taxon>
        <taxon>Bamfordvirae</taxon>
        <taxon>Nucleocytoviricota</taxon>
        <taxon>Megaviricetes</taxon>
        <taxon>Imitervirales</taxon>
        <taxon>Mimiviridae</taxon>
        <taxon>Klosneuvirinae</taxon>
        <taxon>Yasminevirus</taxon>
        <taxon>Yasminevirus saudimassiliense</taxon>
    </lineage>
</organism>
<protein>
    <recommendedName>
        <fullName evidence="4">2OG-Fe(II) oxygenase</fullName>
    </recommendedName>
</protein>
<gene>
    <name evidence="2" type="ORF">YASMINEVIRUS_1417</name>
</gene>
<dbReference type="Gene3D" id="2.60.120.590">
    <property type="entry name" value="Alpha-ketoglutarate-dependent dioxygenase AlkB-like"/>
    <property type="match status" value="1"/>
</dbReference>
<keyword evidence="3" id="KW-1185">Reference proteome</keyword>
<evidence type="ECO:0000313" key="3">
    <source>
        <dbReference type="Proteomes" id="UP000594342"/>
    </source>
</evidence>
<name>A0A5K0UAZ3_9VIRU</name>
<evidence type="ECO:0000313" key="2">
    <source>
        <dbReference type="EMBL" id="VBB18885.1"/>
    </source>
</evidence>
<feature type="compositionally biased region" description="Acidic residues" evidence="1">
    <location>
        <begin position="61"/>
        <end position="70"/>
    </location>
</feature>
<proteinExistence type="predicted"/>
<dbReference type="InterPro" id="IPR037151">
    <property type="entry name" value="AlkB-like_sf"/>
</dbReference>